<accession>A0A812PPC1</accession>
<evidence type="ECO:0000313" key="3">
    <source>
        <dbReference type="Proteomes" id="UP000604046"/>
    </source>
</evidence>
<dbReference type="SUPFAM" id="SSF54236">
    <property type="entry name" value="Ubiquitin-like"/>
    <property type="match status" value="1"/>
</dbReference>
<protein>
    <submittedName>
        <fullName evidence="2">CPK26 protein</fullName>
    </submittedName>
</protein>
<dbReference type="InterPro" id="IPR029071">
    <property type="entry name" value="Ubiquitin-like_domsf"/>
</dbReference>
<evidence type="ECO:0000313" key="2">
    <source>
        <dbReference type="EMBL" id="CAE7365281.1"/>
    </source>
</evidence>
<sequence>MDVLVRTLAGRECRIRLPDTATVLDAKLALQTALEVPRKEQRLLAGTSVLQEEELLLRTAQKAEAVDDTGTVQLSLIRLDPQRPGLLEGLAGGWLSLQDLSEELRGDREIVLAAVESCGWALEFASSLLRTDPSVVLRAVRSDALALEFASEALRRDSGIVLEAVSRNGWALCFASEELRRSREIVMAAVASIWGM</sequence>
<dbReference type="CDD" id="cd17039">
    <property type="entry name" value="Ubl_ubiquitin_like"/>
    <property type="match status" value="1"/>
</dbReference>
<feature type="domain" description="Ubiquitin-like" evidence="1">
    <location>
        <begin position="1"/>
        <end position="56"/>
    </location>
</feature>
<reference evidence="2" key="1">
    <citation type="submission" date="2021-02" db="EMBL/GenBank/DDBJ databases">
        <authorList>
            <person name="Dougan E. K."/>
            <person name="Rhodes N."/>
            <person name="Thang M."/>
            <person name="Chan C."/>
        </authorList>
    </citation>
    <scope>NUCLEOTIDE SEQUENCE</scope>
</reference>
<keyword evidence="3" id="KW-1185">Reference proteome</keyword>
<dbReference type="AlphaFoldDB" id="A0A812PPC1"/>
<name>A0A812PPC1_9DINO</name>
<dbReference type="Pfam" id="PF13475">
    <property type="entry name" value="DUF4116"/>
    <property type="match status" value="2"/>
</dbReference>
<dbReference type="InterPro" id="IPR025197">
    <property type="entry name" value="DUF4116"/>
</dbReference>
<dbReference type="Gene3D" id="3.10.20.90">
    <property type="entry name" value="Phosphatidylinositol 3-kinase Catalytic Subunit, Chain A, domain 1"/>
    <property type="match status" value="1"/>
</dbReference>
<organism evidence="2 3">
    <name type="scientific">Symbiodinium natans</name>
    <dbReference type="NCBI Taxonomy" id="878477"/>
    <lineage>
        <taxon>Eukaryota</taxon>
        <taxon>Sar</taxon>
        <taxon>Alveolata</taxon>
        <taxon>Dinophyceae</taxon>
        <taxon>Suessiales</taxon>
        <taxon>Symbiodiniaceae</taxon>
        <taxon>Symbiodinium</taxon>
    </lineage>
</organism>
<dbReference type="InterPro" id="IPR000626">
    <property type="entry name" value="Ubiquitin-like_dom"/>
</dbReference>
<proteinExistence type="predicted"/>
<comment type="caution">
    <text evidence="2">The sequence shown here is derived from an EMBL/GenBank/DDBJ whole genome shotgun (WGS) entry which is preliminary data.</text>
</comment>
<gene>
    <name evidence="2" type="primary">CPK26</name>
    <name evidence="2" type="ORF">SNAT2548_LOCUS19796</name>
</gene>
<dbReference type="PROSITE" id="PS50053">
    <property type="entry name" value="UBIQUITIN_2"/>
    <property type="match status" value="1"/>
</dbReference>
<dbReference type="Proteomes" id="UP000604046">
    <property type="component" value="Unassembled WGS sequence"/>
</dbReference>
<dbReference type="EMBL" id="CAJNDS010002190">
    <property type="protein sequence ID" value="CAE7365281.1"/>
    <property type="molecule type" value="Genomic_DNA"/>
</dbReference>
<evidence type="ECO:0000259" key="1">
    <source>
        <dbReference type="PROSITE" id="PS50053"/>
    </source>
</evidence>